<evidence type="ECO:0000313" key="2">
    <source>
        <dbReference type="Proteomes" id="UP000179807"/>
    </source>
</evidence>
<comment type="caution">
    <text evidence="1">The sequence shown here is derived from an EMBL/GenBank/DDBJ whole genome shotgun (WGS) entry which is preliminary data.</text>
</comment>
<proteinExistence type="predicted"/>
<dbReference type="EMBL" id="MLAK01000024">
    <property type="protein sequence ID" value="OHT17255.1"/>
    <property type="molecule type" value="Genomic_DNA"/>
</dbReference>
<organism evidence="1 2">
    <name type="scientific">Tritrichomonas foetus</name>
    <dbReference type="NCBI Taxonomy" id="1144522"/>
    <lineage>
        <taxon>Eukaryota</taxon>
        <taxon>Metamonada</taxon>
        <taxon>Parabasalia</taxon>
        <taxon>Tritrichomonadida</taxon>
        <taxon>Tritrichomonadidae</taxon>
        <taxon>Tritrichomonas</taxon>
    </lineage>
</organism>
<dbReference type="Gene3D" id="1.25.10.10">
    <property type="entry name" value="Leucine-rich Repeat Variant"/>
    <property type="match status" value="1"/>
</dbReference>
<dbReference type="InterPro" id="IPR016024">
    <property type="entry name" value="ARM-type_fold"/>
</dbReference>
<dbReference type="Proteomes" id="UP000179807">
    <property type="component" value="Unassembled WGS sequence"/>
</dbReference>
<evidence type="ECO:0008006" key="3">
    <source>
        <dbReference type="Google" id="ProtNLM"/>
    </source>
</evidence>
<reference evidence="1" key="1">
    <citation type="submission" date="2016-10" db="EMBL/GenBank/DDBJ databases">
        <authorList>
            <person name="Benchimol M."/>
            <person name="Almeida L.G."/>
            <person name="Vasconcelos A.T."/>
            <person name="Perreira-Neves A."/>
            <person name="Rosa I.A."/>
            <person name="Tasca T."/>
            <person name="Bogo M.R."/>
            <person name="de Souza W."/>
        </authorList>
    </citation>
    <scope>NUCLEOTIDE SEQUENCE [LARGE SCALE GENOMIC DNA]</scope>
    <source>
        <strain evidence="1">K</strain>
    </source>
</reference>
<accession>A0A1J4L160</accession>
<dbReference type="GeneID" id="94831436"/>
<dbReference type="RefSeq" id="XP_068370391.1">
    <property type="nucleotide sequence ID" value="XM_068496732.1"/>
</dbReference>
<sequence>MQDFQISSYFIEFHENDYKLWKNYRKKLIKVLSLKLSVISDDILMQINEEWEEALNSPLPNELSQTASQSCLLNKFLFTTIHLYFFRSFERINSTFHLILSYIDKNNFLLTRSGMKCLYWLSIDSKEGEMIFAEPLKILIGLIKDKCKPSLYFNAIMNIKYTRKILKNEINNIFFTESNILLKIGFNSDGILQDEVLKIYRSQEDEPGFYLSTRIYDLAYSKCMSIRLTTLSRIRFAAYIINRIILSSNFQQFVDLSRFSNALIQLKESQKEEEYKKTLNEVTKMIILVTNESSKDFIQIIFNLQLETPTESFLYFIDKFQEHIDFNKLLSLVYANKITCSESLCTFLILEKIIVYSMEYSDNNDLFVDSKRINTTKVCKHFTKCLKLQNSLFTDSIHQKCLDVINNPLLKNEEECLIWIPFFAANVEFFSNRKAIAKSLNDIFFELSDTLRSVIIDTLDFINDPNTRNNFILRIMTTEHKKSLRFQAIQKLILNARISSNPLFYSFINDSCFKVRRFMLFLLESNFKLNPFQTYPVVRTFTLSYFNDILSEVDGRYAMKLASMMPFLAHHCSICQNCRRQYAKTVISTSLTILVERNIHKRDEKDVVNSHHATSKYSVASSMNYSTGSFRTSPDESHSESSITNVEIPEFDEDLLSRPVKNSHQSYTKGNEMSLSKQIKSNYESFYLNRRDVDLLRAVVYLAKYCEPHLQSILNVFYSILTSRSDDYLLEEAIKCLTNFSSQMFNGLNIRLQCPQLISPLLRILSVTSSENLAISILKLFGSSFDSITIQSPSFFNEQPDFNDLAYYTDFILSSILAFSANSNRRTLKAITIIFENDPINSSKYLVKVIPIILSAFDKAHPQQITSLFTYLTCIAAHCPVDSIQLFPQLLTFIQSYLHYEECIKMCIIFGKKFTSDFLTIVSDIYPKIIQHCFLHTLKYFQYSIRFLVLAISRYNQHIDLFLLMLEKIDNVSVWDTSLIVDSLTYLAQQTDVSLYITRFLILASGFNSDISNLMYSLIIYHKFDIHQISFFDINTTELFNEANSLLNDSSKELNSDWNQRLHIIIESKIKIIDLDISMPTISNKYSTLQSYFLEFTYPNETELKKFMNSLILYVINNSPYAGIRGCIEFINYRQHLIKKLFPIAFLSLWKITTKNDRQYFSSIINKIIHEHTSIDGLLMTLIQFLDRNDEPFDIDYITVAKVCKNPHYAYLVLYKRYQRGDKSILPLLFKSALKLNKLDVIKSFFSEAEPLLKKEDIAEYCGYLGNWKKALNIYKEIKAPLSKIINCLYMMKNYPAIYDLSHKFNQIQDQNEREDATIPMLWAYCVFRENTKIENLLKISNNIENNEQFYTFLIIFNISIKKFDQAKFYLDKSLKLIASKRKIFNKGDQFQLQELMNNLQLLYECQEVLEYKSLQMSQETPNWNHRIKYFKRDETTWERMIFLRNMVVPMVSNTSAYLDIIGCV</sequence>
<gene>
    <name evidence="1" type="ORF">TRFO_12606</name>
</gene>
<protein>
    <recommendedName>
        <fullName evidence="3">Non-specific serine/threonine protein kinase</fullName>
    </recommendedName>
</protein>
<dbReference type="VEuPathDB" id="TrichDB:TRFO_12606"/>
<keyword evidence="2" id="KW-1185">Reference proteome</keyword>
<dbReference type="InterPro" id="IPR011989">
    <property type="entry name" value="ARM-like"/>
</dbReference>
<evidence type="ECO:0000313" key="1">
    <source>
        <dbReference type="EMBL" id="OHT17255.1"/>
    </source>
</evidence>
<dbReference type="SUPFAM" id="SSF48371">
    <property type="entry name" value="ARM repeat"/>
    <property type="match status" value="1"/>
</dbReference>
<name>A0A1J4L160_9EUKA</name>